<evidence type="ECO:0000256" key="1">
    <source>
        <dbReference type="SAM" id="SignalP"/>
    </source>
</evidence>
<reference evidence="3" key="1">
    <citation type="journal article" date="2015" name="PLoS Genet.">
        <title>The dynamic genome and transcriptome of the human fungal pathogen Blastomyces and close relative Emmonsia.</title>
        <authorList>
            <person name="Munoz J.F."/>
            <person name="Gauthier G.M."/>
            <person name="Desjardins C.A."/>
            <person name="Gallo J.E."/>
            <person name="Holder J."/>
            <person name="Sullivan T.D."/>
            <person name="Marty A.J."/>
            <person name="Carmen J.C."/>
            <person name="Chen Z."/>
            <person name="Ding L."/>
            <person name="Gujja S."/>
            <person name="Magrini V."/>
            <person name="Misas E."/>
            <person name="Mitreva M."/>
            <person name="Priest M."/>
            <person name="Saif S."/>
            <person name="Whiston E.A."/>
            <person name="Young S."/>
            <person name="Zeng Q."/>
            <person name="Goldman W.E."/>
            <person name="Mardis E.R."/>
            <person name="Taylor J.W."/>
            <person name="McEwen J.G."/>
            <person name="Clay O.K."/>
            <person name="Klein B.S."/>
            <person name="Cuomo C.A."/>
        </authorList>
    </citation>
    <scope>NUCLEOTIDE SEQUENCE [LARGE SCALE GENOMIC DNA]</scope>
    <source>
        <strain evidence="3">UAMH 139</strain>
    </source>
</reference>
<keyword evidence="1" id="KW-0732">Signal</keyword>
<gene>
    <name evidence="2" type="ORF">EMPG_16153</name>
</gene>
<evidence type="ECO:0000313" key="2">
    <source>
        <dbReference type="EMBL" id="KLJ08415.1"/>
    </source>
</evidence>
<name>A0A0H1BAM5_9EURO</name>
<evidence type="ECO:0000313" key="3">
    <source>
        <dbReference type="Proteomes" id="UP000053573"/>
    </source>
</evidence>
<accession>A0A0H1BAM5</accession>
<sequence>MVFQMILLAKWILLLSMSSSALSSPCLPLVSPTPMSSTNTSISQRLVTVSAPVSVDRMLYAVCTRIATSISRCKRISFRNPSSTP</sequence>
<evidence type="ECO:0008006" key="4">
    <source>
        <dbReference type="Google" id="ProtNLM"/>
    </source>
</evidence>
<dbReference type="AlphaFoldDB" id="A0A0H1BAM5"/>
<feature type="signal peptide" evidence="1">
    <location>
        <begin position="1"/>
        <end position="23"/>
    </location>
</feature>
<dbReference type="Proteomes" id="UP000053573">
    <property type="component" value="Unassembled WGS sequence"/>
</dbReference>
<feature type="chain" id="PRO_5005199551" description="Secreted protein" evidence="1">
    <location>
        <begin position="24"/>
        <end position="85"/>
    </location>
</feature>
<comment type="caution">
    <text evidence="2">The sequence shown here is derived from an EMBL/GenBank/DDBJ whole genome shotgun (WGS) entry which is preliminary data.</text>
</comment>
<keyword evidence="3" id="KW-1185">Reference proteome</keyword>
<organism evidence="2 3">
    <name type="scientific">Blastomyces silverae</name>
    <dbReference type="NCBI Taxonomy" id="2060906"/>
    <lineage>
        <taxon>Eukaryota</taxon>
        <taxon>Fungi</taxon>
        <taxon>Dikarya</taxon>
        <taxon>Ascomycota</taxon>
        <taxon>Pezizomycotina</taxon>
        <taxon>Eurotiomycetes</taxon>
        <taxon>Eurotiomycetidae</taxon>
        <taxon>Onygenales</taxon>
        <taxon>Ajellomycetaceae</taxon>
        <taxon>Blastomyces</taxon>
    </lineage>
</organism>
<protein>
    <recommendedName>
        <fullName evidence="4">Secreted protein</fullName>
    </recommendedName>
</protein>
<proteinExistence type="predicted"/>
<dbReference type="EMBL" id="LDEV01002599">
    <property type="protein sequence ID" value="KLJ08415.1"/>
    <property type="molecule type" value="Genomic_DNA"/>
</dbReference>